<dbReference type="GO" id="GO:0043138">
    <property type="term" value="F:3'-5' DNA helicase activity"/>
    <property type="evidence" value="ECO:0007669"/>
    <property type="project" value="TreeGrafter"/>
</dbReference>
<dbReference type="GO" id="GO:0000725">
    <property type="term" value="P:recombinational repair"/>
    <property type="evidence" value="ECO:0007669"/>
    <property type="project" value="TreeGrafter"/>
</dbReference>
<evidence type="ECO:0000256" key="1">
    <source>
        <dbReference type="ARBA" id="ARBA00022741"/>
    </source>
</evidence>
<dbReference type="AlphaFoldDB" id="A0A5R8ZIK0"/>
<accession>A0A5R8ZIK0</accession>
<dbReference type="Gene3D" id="3.40.50.300">
    <property type="entry name" value="P-loop containing nucleotide triphosphate hydrolases"/>
    <property type="match status" value="2"/>
</dbReference>
<feature type="binding site" evidence="6">
    <location>
        <begin position="33"/>
        <end position="40"/>
    </location>
    <ligand>
        <name>ATP</name>
        <dbReference type="ChEBI" id="CHEBI:30616"/>
    </ligand>
</feature>
<organism evidence="8 9">
    <name type="scientific">Pseudomonas mosselii</name>
    <dbReference type="NCBI Taxonomy" id="78327"/>
    <lineage>
        <taxon>Bacteria</taxon>
        <taxon>Pseudomonadati</taxon>
        <taxon>Pseudomonadota</taxon>
        <taxon>Gammaproteobacteria</taxon>
        <taxon>Pseudomonadales</taxon>
        <taxon>Pseudomonadaceae</taxon>
        <taxon>Pseudomonas</taxon>
    </lineage>
</organism>
<dbReference type="GO" id="GO:0005524">
    <property type="term" value="F:ATP binding"/>
    <property type="evidence" value="ECO:0007669"/>
    <property type="project" value="UniProtKB-UniRule"/>
</dbReference>
<evidence type="ECO:0000313" key="8">
    <source>
        <dbReference type="EMBL" id="TLP64937.1"/>
    </source>
</evidence>
<gene>
    <name evidence="8" type="ORF">FEM01_01790</name>
</gene>
<evidence type="ECO:0000256" key="3">
    <source>
        <dbReference type="ARBA" id="ARBA00022806"/>
    </source>
</evidence>
<dbReference type="RefSeq" id="WP_138217572.1">
    <property type="nucleotide sequence ID" value="NZ_VAUO01000001.1"/>
</dbReference>
<evidence type="ECO:0000256" key="2">
    <source>
        <dbReference type="ARBA" id="ARBA00022801"/>
    </source>
</evidence>
<evidence type="ECO:0000259" key="7">
    <source>
        <dbReference type="PROSITE" id="PS51198"/>
    </source>
</evidence>
<dbReference type="OrthoDB" id="384988at2"/>
<evidence type="ECO:0000256" key="4">
    <source>
        <dbReference type="ARBA" id="ARBA00022840"/>
    </source>
</evidence>
<dbReference type="PROSITE" id="PS51198">
    <property type="entry name" value="UVRD_HELICASE_ATP_BIND"/>
    <property type="match status" value="1"/>
</dbReference>
<sequence>MMLLEGNDRDANVVDEVTAYLAAPQPRSFFLFAGAGSGKTRTLVETLRRLTGVEAHDAGTQFAARLRSRGQSIRVITYTRNAISVINGRLGENDLAKVSTIHGFCWGLIGGFDDDIREALLGINAQNLEKAKETAAQRVRGPTPKDKRILEDLQEKAEAIKATPRFIYHPDRNTYGEGALQHAQIIAITEWLLSERPTLRQILADRHPVILIDESQDTMKGMLGALMKVAEEKSTRLALGFLGDHRQRIYADGHQDLPGLIPEAWARPALQMNHRSQKRIVELINHIWETEMDGRTQPVVGVKQHSRIEKNAGTVRIFIGNTAQSADAKIAGEARCAQAMTEISGHREWGSPSKGFQILALEHRLAARRGGFLEVFNALLLIDPDSTAPQGSGENTGPAAVRVLLREVTALAACFDGRSDVDEFLVMEVLHRFDRLSRLSIDTDLQKEQLAKMNIAVKDFAELCAKTDATVRQILEPIISAGLFDIDDRLAKAFRDIEPPPEVSGRGVPESSEDRRLRGWHALFKARWSEVGRYKSYLEGNSNLSTHQVVKGSEFEHVLVVMDDQEAGGFLFSYDKIFGAEGLSETDENNVEQKRETSIDRTLRLLYVTCSRARESLALVLWSSNPELALAKIKTSGWFAESEINVVPDELSGVKSSEIVERSDPTRLILYRSICEPDREGLSWKQVWEECDRGLINCWEIGRRLARRDPQLAEQCRAGVLPVLNWKGGASRTLKKMRKFGSLRYLAQWQGIRGDDLSVNLNAEISLTCTETGTVVTYTSDWSKLASQPSGQEEG</sequence>
<evidence type="ECO:0000256" key="5">
    <source>
        <dbReference type="ARBA" id="ARBA00034923"/>
    </source>
</evidence>
<keyword evidence="2 6" id="KW-0378">Hydrolase</keyword>
<protein>
    <recommendedName>
        <fullName evidence="5">DNA 3'-5' helicase II</fullName>
    </recommendedName>
</protein>
<dbReference type="GO" id="GO:0003677">
    <property type="term" value="F:DNA binding"/>
    <property type="evidence" value="ECO:0007669"/>
    <property type="project" value="InterPro"/>
</dbReference>
<evidence type="ECO:0000256" key="6">
    <source>
        <dbReference type="PROSITE-ProRule" id="PRU00560"/>
    </source>
</evidence>
<dbReference type="Proteomes" id="UP000309819">
    <property type="component" value="Unassembled WGS sequence"/>
</dbReference>
<dbReference type="GO" id="GO:0016787">
    <property type="term" value="F:hydrolase activity"/>
    <property type="evidence" value="ECO:0007669"/>
    <property type="project" value="UniProtKB-UniRule"/>
</dbReference>
<comment type="caution">
    <text evidence="8">The sequence shown here is derived from an EMBL/GenBank/DDBJ whole genome shotgun (WGS) entry which is preliminary data.</text>
</comment>
<dbReference type="SUPFAM" id="SSF52540">
    <property type="entry name" value="P-loop containing nucleoside triphosphate hydrolases"/>
    <property type="match status" value="1"/>
</dbReference>
<keyword evidence="3 6" id="KW-0347">Helicase</keyword>
<feature type="domain" description="UvrD-like helicase ATP-binding" evidence="7">
    <location>
        <begin position="12"/>
        <end position="297"/>
    </location>
</feature>
<dbReference type="InterPro" id="IPR014016">
    <property type="entry name" value="UvrD-like_ATP-bd"/>
</dbReference>
<dbReference type="EMBL" id="VAUO01000001">
    <property type="protein sequence ID" value="TLP64937.1"/>
    <property type="molecule type" value="Genomic_DNA"/>
</dbReference>
<proteinExistence type="predicted"/>
<reference evidence="8 9" key="1">
    <citation type="submission" date="2019-05" db="EMBL/GenBank/DDBJ databases">
        <title>Pseudomonas sp. SC006 isolated from lettuce that can produce HBGAs.</title>
        <authorList>
            <person name="Wang D."/>
            <person name="Liao N."/>
            <person name="Liu D."/>
            <person name="Zhang Z."/>
            <person name="Zou S."/>
        </authorList>
    </citation>
    <scope>NUCLEOTIDE SEQUENCE [LARGE SCALE GENOMIC DNA]</scope>
    <source>
        <strain evidence="8 9">SC006</strain>
    </source>
</reference>
<keyword evidence="1 6" id="KW-0547">Nucleotide-binding</keyword>
<keyword evidence="4 6" id="KW-0067">ATP-binding</keyword>
<name>A0A5R8ZIK0_9PSED</name>
<dbReference type="PANTHER" id="PTHR11070">
    <property type="entry name" value="UVRD / RECB / PCRA DNA HELICASE FAMILY MEMBER"/>
    <property type="match status" value="1"/>
</dbReference>
<keyword evidence="9" id="KW-1185">Reference proteome</keyword>
<dbReference type="InterPro" id="IPR000212">
    <property type="entry name" value="DNA_helicase_UvrD/REP"/>
</dbReference>
<dbReference type="InterPro" id="IPR027417">
    <property type="entry name" value="P-loop_NTPase"/>
</dbReference>
<dbReference type="PANTHER" id="PTHR11070:SF2">
    <property type="entry name" value="ATP-DEPENDENT DNA HELICASE SRS2"/>
    <property type="match status" value="1"/>
</dbReference>
<dbReference type="Pfam" id="PF13245">
    <property type="entry name" value="AAA_19"/>
    <property type="match status" value="1"/>
</dbReference>
<evidence type="ECO:0000313" key="9">
    <source>
        <dbReference type="Proteomes" id="UP000309819"/>
    </source>
</evidence>